<feature type="domain" description="DNA2/NAM7 helicase helicase" evidence="2">
    <location>
        <begin position="187"/>
        <end position="537"/>
    </location>
</feature>
<accession>A0A1I2ZQA7</accession>
<dbReference type="Gene3D" id="3.40.50.300">
    <property type="entry name" value="P-loop containing nucleotide triphosphate hydrolases"/>
    <property type="match status" value="2"/>
</dbReference>
<evidence type="ECO:0000259" key="2">
    <source>
        <dbReference type="Pfam" id="PF13086"/>
    </source>
</evidence>
<dbReference type="InterPro" id="IPR027417">
    <property type="entry name" value="P-loop_NTPase"/>
</dbReference>
<feature type="domain" description="DUF2726" evidence="1">
    <location>
        <begin position="791"/>
        <end position="912"/>
    </location>
</feature>
<name>A0A1I2ZQA7_9ACTN</name>
<dbReference type="Pfam" id="PF10881">
    <property type="entry name" value="DUF2726"/>
    <property type="match status" value="1"/>
</dbReference>
<keyword evidence="7" id="KW-1185">Reference proteome</keyword>
<evidence type="ECO:0000259" key="1">
    <source>
        <dbReference type="Pfam" id="PF10881"/>
    </source>
</evidence>
<dbReference type="InterPro" id="IPR041677">
    <property type="entry name" value="DNA2/NAM7_AAA_11"/>
</dbReference>
<dbReference type="PANTHER" id="PTHR10887:SF495">
    <property type="entry name" value="HELICASE SENATAXIN ISOFORM X1-RELATED"/>
    <property type="match status" value="1"/>
</dbReference>
<dbReference type="CDD" id="cd17934">
    <property type="entry name" value="DEXXQc_Upf1-like"/>
    <property type="match status" value="1"/>
</dbReference>
<evidence type="ECO:0000313" key="4">
    <source>
        <dbReference type="EMBL" id="NYH84103.1"/>
    </source>
</evidence>
<feature type="domain" description="DNA2/NAM7 helicase-like C-terminal" evidence="3">
    <location>
        <begin position="558"/>
        <end position="733"/>
    </location>
</feature>
<gene>
    <name evidence="4" type="ORF">FHR37_002954</name>
    <name evidence="5" type="ORF">SAMN05421678_1174</name>
</gene>
<organism evidence="5 6">
    <name type="scientific">Actinopolymorpha cephalotaxi</name>
    <dbReference type="NCBI Taxonomy" id="504797"/>
    <lineage>
        <taxon>Bacteria</taxon>
        <taxon>Bacillati</taxon>
        <taxon>Actinomycetota</taxon>
        <taxon>Actinomycetes</taxon>
        <taxon>Propionibacteriales</taxon>
        <taxon>Actinopolymorphaceae</taxon>
        <taxon>Actinopolymorpha</taxon>
    </lineage>
</organism>
<dbReference type="Proteomes" id="UP000533017">
    <property type="component" value="Unassembled WGS sequence"/>
</dbReference>
<dbReference type="InterPro" id="IPR041679">
    <property type="entry name" value="DNA2/NAM7-like_C"/>
</dbReference>
<reference evidence="5 6" key="1">
    <citation type="submission" date="2016-10" db="EMBL/GenBank/DDBJ databases">
        <authorList>
            <person name="de Groot N.N."/>
        </authorList>
    </citation>
    <scope>NUCLEOTIDE SEQUENCE [LARGE SCALE GENOMIC DNA]</scope>
    <source>
        <strain evidence="5 6">CPCC 202808</strain>
    </source>
</reference>
<sequence>MIDPHREIVLIRASETGPFEDKTWEVSGYERQASRFVITFKNNRKPYTYRLGRVRILRDPRRMVIPDEAKVEVSGSIWQGATEVVTFTDADESRSRVFYRKQNGENYRTYPASQVRILTSATHASDAADVLNYWRSVAFSLGDDDPLRQPYDELGFVHPDSALSTFLVAAPIKSRPPAAAPIFPFRCNLSQRQAVENGLTNSISVIEGPPGTGKTETILNLIANIIAVRHETVGVVSFGNAAVDNVREKLDELGFGHMIANLGRRGKRAVFFTGQLSRNSQVRQFVASAPDPPDPERLADVDGRLRRLQDAERSRAELRQLLDAYSLEWRHFEQHLMRDEVPQLTGRSLLRRSSDRILDYLVDSEMERAGVRPGLVRRIRKYFRYGSLRDLDPDDTRVVLRLQQAFYNKRISELQIEVERVESQLRRGNFNKLADDQQKLSIQMLHAELGARYRNLACTTYNEETYKLGTKFSEFAEDYPLLLSTCHSLRRSMAPGYLLDYLIIDESSQVDVVLAGLAMSACRNLIVVGDQKQLSPIPSEVPTRLVPPSPAYDCKNNLLASLSELYGDRLPRVLLREHYRCDPSIIGFCNEKFYEGKLIPYTMSGRKRPMIVVRTVEGNHMRQHRGGGRSNQREIDVIASEVIPTVCPGVESTNIGVTTPYRLQASKASDVLDQSEADTIHRFQGRQKEVVIFTTVLDETWRGRTGLSFVDDPRMINVAVSRAVQQFILVTNKDMLPASRHISDLVGYIRYHNPGEEVVDSAVISMFDLLYGEYSERLRPLAARLRKELKYKSEDIIWTGLHDILAEPLYMHLTARSQVLLRNLLPDVSRLNPEQQAYVQHRASVDFVVFNRVTKQSLLAIEVDGFAFHENNPDQLRRDALKNDILGIYQMPLLRLPTTGSGEDQRIREALNNAEEHGARLSML</sequence>
<dbReference type="InterPro" id="IPR024402">
    <property type="entry name" value="DUF2726"/>
</dbReference>
<dbReference type="RefSeq" id="WP_092887746.1">
    <property type="nucleotide sequence ID" value="NZ_FOOI01000017.1"/>
</dbReference>
<proteinExistence type="predicted"/>
<dbReference type="EMBL" id="FOOI01000017">
    <property type="protein sequence ID" value="SFH39944.1"/>
    <property type="molecule type" value="Genomic_DNA"/>
</dbReference>
<dbReference type="AlphaFoldDB" id="A0A1I2ZQA7"/>
<dbReference type="STRING" id="504797.SAMN05421678_1174"/>
<evidence type="ECO:0000313" key="5">
    <source>
        <dbReference type="EMBL" id="SFH39944.1"/>
    </source>
</evidence>
<protein>
    <recommendedName>
        <fullName evidence="8">Superfamily I DNA and/or RNA helicase</fullName>
    </recommendedName>
</protein>
<dbReference type="InterPro" id="IPR045055">
    <property type="entry name" value="DNA2/NAM7-like"/>
</dbReference>
<dbReference type="SUPFAM" id="SSF52540">
    <property type="entry name" value="P-loop containing nucleoside triphosphate hydrolases"/>
    <property type="match status" value="1"/>
</dbReference>
<dbReference type="Pfam" id="PF13087">
    <property type="entry name" value="AAA_12"/>
    <property type="match status" value="1"/>
</dbReference>
<dbReference type="PANTHER" id="PTHR10887">
    <property type="entry name" value="DNA2/NAM7 HELICASE FAMILY"/>
    <property type="match status" value="1"/>
</dbReference>
<reference evidence="4 7" key="2">
    <citation type="submission" date="2020-07" db="EMBL/GenBank/DDBJ databases">
        <title>Sequencing the genomes of 1000 actinobacteria strains.</title>
        <authorList>
            <person name="Klenk H.-P."/>
        </authorList>
    </citation>
    <scope>NUCLEOTIDE SEQUENCE [LARGE SCALE GENOMIC DNA]</scope>
    <source>
        <strain evidence="4 7">DSM 45117</strain>
    </source>
</reference>
<dbReference type="OrthoDB" id="3197455at2"/>
<dbReference type="GO" id="GO:0004386">
    <property type="term" value="F:helicase activity"/>
    <property type="evidence" value="ECO:0007669"/>
    <property type="project" value="InterPro"/>
</dbReference>
<dbReference type="EMBL" id="JACBZA010000001">
    <property type="protein sequence ID" value="NYH84103.1"/>
    <property type="molecule type" value="Genomic_DNA"/>
</dbReference>
<evidence type="ECO:0008006" key="8">
    <source>
        <dbReference type="Google" id="ProtNLM"/>
    </source>
</evidence>
<evidence type="ECO:0000313" key="6">
    <source>
        <dbReference type="Proteomes" id="UP000199052"/>
    </source>
</evidence>
<dbReference type="Proteomes" id="UP000199052">
    <property type="component" value="Unassembled WGS sequence"/>
</dbReference>
<dbReference type="Pfam" id="PF13086">
    <property type="entry name" value="AAA_11"/>
    <property type="match status" value="1"/>
</dbReference>
<evidence type="ECO:0000259" key="3">
    <source>
        <dbReference type="Pfam" id="PF13087"/>
    </source>
</evidence>
<evidence type="ECO:0000313" key="7">
    <source>
        <dbReference type="Proteomes" id="UP000533017"/>
    </source>
</evidence>
<dbReference type="InterPro" id="IPR047187">
    <property type="entry name" value="SF1_C_Upf1"/>
</dbReference>
<dbReference type="CDD" id="cd18808">
    <property type="entry name" value="SF1_C_Upf1"/>
    <property type="match status" value="1"/>
</dbReference>